<proteinExistence type="predicted"/>
<dbReference type="PANTHER" id="PTHR32060">
    <property type="entry name" value="TAIL-SPECIFIC PROTEASE"/>
    <property type="match status" value="1"/>
</dbReference>
<dbReference type="GO" id="GO:0004175">
    <property type="term" value="F:endopeptidase activity"/>
    <property type="evidence" value="ECO:0007669"/>
    <property type="project" value="TreeGrafter"/>
</dbReference>
<accession>A0A5C6Z9V4</accession>
<evidence type="ECO:0000259" key="2">
    <source>
        <dbReference type="SMART" id="SM00245"/>
    </source>
</evidence>
<keyword evidence="1" id="KW-0732">Signal</keyword>
<evidence type="ECO:0000313" key="4">
    <source>
        <dbReference type="Proteomes" id="UP000321578"/>
    </source>
</evidence>
<dbReference type="InterPro" id="IPR029045">
    <property type="entry name" value="ClpP/crotonase-like_dom_sf"/>
</dbReference>
<dbReference type="PANTHER" id="PTHR32060:SF22">
    <property type="entry name" value="CARBOXYL-TERMINAL-PROCESSING PEPTIDASE 3, CHLOROPLASTIC"/>
    <property type="match status" value="1"/>
</dbReference>
<feature type="signal peptide" evidence="1">
    <location>
        <begin position="1"/>
        <end position="22"/>
    </location>
</feature>
<sequence length="490" mass="56494">MKNNLFKLSFLLILTISSSIFAQDSIVYQPEEMKKDILKFKDALIKTHLGIYEYQTPEEFERFINHLIIDASQPLEPKDYYKLILKLVANIRDAHTDAHPFRSLGKKMSTYKWLPFQVFVKNDRVYITRAMCKEPISEGSEILSIDGNLSNKIVIEMFKHYSADGLSTSGMEHYLGVSYRAFHKIYPFVFEDKPTYQLTYRDFQTKQIMTAQISALPKKEYLTEELKRYGNNNSKYKPKAFDFKIDNAKQYAYLQLTRFFKDNFQEPESTYPDYYAKSFKEIADNNVKTLIVDLRDNDGGKLSNAAHLLRYFVKKPFRPTNEITTKGNDEYYLKTIGDTLNFNSQYGLERKANGNYKVTKFDYLTELKVFEPIDKYSFDGKIIVLIDGGAASAGGAAPALFREYTNAILVGKETFGTAGVGNGINRIYVKGDNTDVAISIPLMHSDIAIDEHLKRRGTIPDYEISNSIENIVNKRDHMMEFVLEKLLLKK</sequence>
<dbReference type="RefSeq" id="WP_006988391.1">
    <property type="nucleotide sequence ID" value="NZ_VORM01000047.1"/>
</dbReference>
<dbReference type="SMART" id="SM00245">
    <property type="entry name" value="TSPc"/>
    <property type="match status" value="1"/>
</dbReference>
<feature type="domain" description="Tail specific protease" evidence="2">
    <location>
        <begin position="219"/>
        <end position="465"/>
    </location>
</feature>
<dbReference type="Gene3D" id="3.90.226.10">
    <property type="entry name" value="2-enoyl-CoA Hydratase, Chain A, domain 1"/>
    <property type="match status" value="1"/>
</dbReference>
<dbReference type="Pfam" id="PF03572">
    <property type="entry name" value="Peptidase_S41"/>
    <property type="match status" value="1"/>
</dbReference>
<dbReference type="SUPFAM" id="SSF52096">
    <property type="entry name" value="ClpP/crotonase"/>
    <property type="match status" value="1"/>
</dbReference>
<reference evidence="3 4" key="1">
    <citation type="submission" date="2019-08" db="EMBL/GenBank/DDBJ databases">
        <title>Genomes of Subsaximicrobium wynnwilliamsii strains.</title>
        <authorList>
            <person name="Bowman J.P."/>
        </authorList>
    </citation>
    <scope>NUCLEOTIDE SEQUENCE [LARGE SCALE GENOMIC DNA]</scope>
    <source>
        <strain evidence="3 4">2-80-2</strain>
    </source>
</reference>
<name>A0A5C6Z9V4_9FLAO</name>
<dbReference type="AlphaFoldDB" id="A0A5C6Z9V4"/>
<dbReference type="OrthoDB" id="6397760at2"/>
<dbReference type="GO" id="GO:0008236">
    <property type="term" value="F:serine-type peptidase activity"/>
    <property type="evidence" value="ECO:0007669"/>
    <property type="project" value="InterPro"/>
</dbReference>
<dbReference type="GO" id="GO:0006508">
    <property type="term" value="P:proteolysis"/>
    <property type="evidence" value="ECO:0007669"/>
    <property type="project" value="InterPro"/>
</dbReference>
<dbReference type="InterPro" id="IPR005151">
    <property type="entry name" value="Tail-specific_protease"/>
</dbReference>
<protein>
    <recommendedName>
        <fullName evidence="2">Tail specific protease domain-containing protein</fullName>
    </recommendedName>
</protein>
<keyword evidence="4" id="KW-1185">Reference proteome</keyword>
<gene>
    <name evidence="3" type="ORF">ESY86_19810</name>
</gene>
<organism evidence="3 4">
    <name type="scientific">Subsaximicrobium wynnwilliamsii</name>
    <dbReference type="NCBI Taxonomy" id="291179"/>
    <lineage>
        <taxon>Bacteria</taxon>
        <taxon>Pseudomonadati</taxon>
        <taxon>Bacteroidota</taxon>
        <taxon>Flavobacteriia</taxon>
        <taxon>Flavobacteriales</taxon>
        <taxon>Flavobacteriaceae</taxon>
        <taxon>Subsaximicrobium</taxon>
    </lineage>
</organism>
<comment type="caution">
    <text evidence="3">The sequence shown here is derived from an EMBL/GenBank/DDBJ whole genome shotgun (WGS) entry which is preliminary data.</text>
</comment>
<dbReference type="EMBL" id="VORO01000048">
    <property type="protein sequence ID" value="TXD86598.1"/>
    <property type="molecule type" value="Genomic_DNA"/>
</dbReference>
<evidence type="ECO:0000256" key="1">
    <source>
        <dbReference type="SAM" id="SignalP"/>
    </source>
</evidence>
<dbReference type="Proteomes" id="UP000321578">
    <property type="component" value="Unassembled WGS sequence"/>
</dbReference>
<evidence type="ECO:0000313" key="3">
    <source>
        <dbReference type="EMBL" id="TXD86598.1"/>
    </source>
</evidence>
<feature type="chain" id="PRO_5022908899" description="Tail specific protease domain-containing protein" evidence="1">
    <location>
        <begin position="23"/>
        <end position="490"/>
    </location>
</feature>